<feature type="transmembrane region" description="Helical" evidence="8">
    <location>
        <begin position="376"/>
        <end position="397"/>
    </location>
</feature>
<protein>
    <recommendedName>
        <fullName evidence="9">Type II secretion system protein GspF domain-containing protein</fullName>
    </recommendedName>
</protein>
<proteinExistence type="inferred from homology"/>
<gene>
    <name evidence="10" type="ORF">A3H53_01585</name>
</gene>
<feature type="domain" description="Type II secretion system protein GspF" evidence="9">
    <location>
        <begin position="69"/>
        <end position="192"/>
    </location>
</feature>
<dbReference type="GO" id="GO:0005886">
    <property type="term" value="C:plasma membrane"/>
    <property type="evidence" value="ECO:0007669"/>
    <property type="project" value="UniProtKB-SubCell"/>
</dbReference>
<organism evidence="10 11">
    <name type="scientific">Candidatus Nomurabacteria bacterium RIFCSPLOWO2_02_FULL_40_10</name>
    <dbReference type="NCBI Taxonomy" id="1801786"/>
    <lineage>
        <taxon>Bacteria</taxon>
        <taxon>Candidatus Nomuraibacteriota</taxon>
    </lineage>
</organism>
<evidence type="ECO:0000256" key="2">
    <source>
        <dbReference type="ARBA" id="ARBA00005745"/>
    </source>
</evidence>
<sequence>MAEFNYQAKTREGHVVQGVVDAPNQTTAVDILHGRGYIILSLEALNKGAFDYDINSFFSRPNNKDLVIFTRQLSTLIDADMPLSEGLRTLARQIEKSTFRKIISEIAEAVEGGSLLSAALAQYPKLFSNFYIKLVQSGEVSGKLQESLAYLATYVEQSQAVTVKLRGALTYPAFIIFSLIVVGILMMVYVLPQLLGIFKEIGAVDLPISTRILIWTTDFFNNNLVVTSIIGVTVIVLGVYFMRTPEGKVWLDNIKIKTPPLGNVIRNLYLARIADSLSTLMKSGIPILDSLRITADLVGNIRYRTIILDAHDSVKGGGSISSSLAKYEEIPPLFSSMISIGERTGKMDFILEHVSKFYKSESESSIDTIGQIIEPALILVLGVAVAGLVSSILLPIYNVVGG</sequence>
<feature type="transmembrane region" description="Helical" evidence="8">
    <location>
        <begin position="224"/>
        <end position="242"/>
    </location>
</feature>
<dbReference type="FunFam" id="1.20.81.30:FF:000001">
    <property type="entry name" value="Type II secretion system protein F"/>
    <property type="match status" value="1"/>
</dbReference>
<dbReference type="Gene3D" id="1.20.81.30">
    <property type="entry name" value="Type II secretion system (T2SS), domain F"/>
    <property type="match status" value="2"/>
</dbReference>
<evidence type="ECO:0000259" key="9">
    <source>
        <dbReference type="Pfam" id="PF00482"/>
    </source>
</evidence>
<dbReference type="Pfam" id="PF00482">
    <property type="entry name" value="T2SSF"/>
    <property type="match status" value="2"/>
</dbReference>
<evidence type="ECO:0000256" key="4">
    <source>
        <dbReference type="ARBA" id="ARBA00022519"/>
    </source>
</evidence>
<evidence type="ECO:0000256" key="8">
    <source>
        <dbReference type="SAM" id="Phobius"/>
    </source>
</evidence>
<dbReference type="Proteomes" id="UP000176479">
    <property type="component" value="Unassembled WGS sequence"/>
</dbReference>
<evidence type="ECO:0000256" key="1">
    <source>
        <dbReference type="ARBA" id="ARBA00004429"/>
    </source>
</evidence>
<keyword evidence="7 8" id="KW-0472">Membrane</keyword>
<dbReference type="InterPro" id="IPR003004">
    <property type="entry name" value="GspF/PilC"/>
</dbReference>
<evidence type="ECO:0000256" key="3">
    <source>
        <dbReference type="ARBA" id="ARBA00022475"/>
    </source>
</evidence>
<name>A0A1F6Y0B5_9BACT</name>
<keyword evidence="5 8" id="KW-0812">Transmembrane</keyword>
<dbReference type="PANTHER" id="PTHR30012:SF0">
    <property type="entry name" value="TYPE II SECRETION SYSTEM PROTEIN F-RELATED"/>
    <property type="match status" value="1"/>
</dbReference>
<evidence type="ECO:0000256" key="5">
    <source>
        <dbReference type="ARBA" id="ARBA00022692"/>
    </source>
</evidence>
<dbReference type="AlphaFoldDB" id="A0A1F6Y0B5"/>
<dbReference type="InterPro" id="IPR042094">
    <property type="entry name" value="T2SS_GspF_sf"/>
</dbReference>
<keyword evidence="4" id="KW-0997">Cell inner membrane</keyword>
<evidence type="ECO:0000256" key="7">
    <source>
        <dbReference type="ARBA" id="ARBA00023136"/>
    </source>
</evidence>
<keyword evidence="6 8" id="KW-1133">Transmembrane helix</keyword>
<dbReference type="PRINTS" id="PR00812">
    <property type="entry name" value="BCTERIALGSPF"/>
</dbReference>
<comment type="similarity">
    <text evidence="2">Belongs to the GSP F family.</text>
</comment>
<keyword evidence="3" id="KW-1003">Cell membrane</keyword>
<comment type="caution">
    <text evidence="10">The sequence shown here is derived from an EMBL/GenBank/DDBJ whole genome shotgun (WGS) entry which is preliminary data.</text>
</comment>
<accession>A0A1F6Y0B5</accession>
<dbReference type="EMBL" id="MFVK01000007">
    <property type="protein sequence ID" value="OGI99801.1"/>
    <property type="molecule type" value="Genomic_DNA"/>
</dbReference>
<evidence type="ECO:0000313" key="10">
    <source>
        <dbReference type="EMBL" id="OGI99801.1"/>
    </source>
</evidence>
<reference evidence="10 11" key="1">
    <citation type="journal article" date="2016" name="Nat. Commun.">
        <title>Thousands of microbial genomes shed light on interconnected biogeochemical processes in an aquifer system.</title>
        <authorList>
            <person name="Anantharaman K."/>
            <person name="Brown C.T."/>
            <person name="Hug L.A."/>
            <person name="Sharon I."/>
            <person name="Castelle C.J."/>
            <person name="Probst A.J."/>
            <person name="Thomas B.C."/>
            <person name="Singh A."/>
            <person name="Wilkins M.J."/>
            <person name="Karaoz U."/>
            <person name="Brodie E.L."/>
            <person name="Williams K.H."/>
            <person name="Hubbard S.S."/>
            <person name="Banfield J.F."/>
        </authorList>
    </citation>
    <scope>NUCLEOTIDE SEQUENCE [LARGE SCALE GENOMIC DNA]</scope>
</reference>
<dbReference type="InterPro" id="IPR018076">
    <property type="entry name" value="T2SS_GspF_dom"/>
</dbReference>
<feature type="domain" description="Type II secretion system protein GspF" evidence="9">
    <location>
        <begin position="274"/>
        <end position="395"/>
    </location>
</feature>
<comment type="subcellular location">
    <subcellularLocation>
        <location evidence="1">Cell inner membrane</location>
        <topology evidence="1">Multi-pass membrane protein</topology>
    </subcellularLocation>
</comment>
<feature type="transmembrane region" description="Helical" evidence="8">
    <location>
        <begin position="168"/>
        <end position="191"/>
    </location>
</feature>
<evidence type="ECO:0000256" key="6">
    <source>
        <dbReference type="ARBA" id="ARBA00022989"/>
    </source>
</evidence>
<dbReference type="PANTHER" id="PTHR30012">
    <property type="entry name" value="GENERAL SECRETION PATHWAY PROTEIN"/>
    <property type="match status" value="1"/>
</dbReference>
<evidence type="ECO:0000313" key="11">
    <source>
        <dbReference type="Proteomes" id="UP000176479"/>
    </source>
</evidence>